<name>A0A9Q8LA72_PASFU</name>
<dbReference type="KEGG" id="ffu:CLAFUR5_02410"/>
<dbReference type="Pfam" id="PF08719">
    <property type="entry name" value="NADAR"/>
    <property type="match status" value="1"/>
</dbReference>
<dbReference type="SUPFAM" id="SSF143990">
    <property type="entry name" value="YbiA-like"/>
    <property type="match status" value="1"/>
</dbReference>
<reference evidence="2" key="1">
    <citation type="submission" date="2021-12" db="EMBL/GenBank/DDBJ databases">
        <authorList>
            <person name="Zaccaron A."/>
            <person name="Stergiopoulos I."/>
        </authorList>
    </citation>
    <scope>NUCLEOTIDE SEQUENCE</scope>
    <source>
        <strain evidence="2">Race5_Kim</strain>
    </source>
</reference>
<dbReference type="Gene3D" id="1.10.357.40">
    <property type="entry name" value="YbiA-like"/>
    <property type="match status" value="1"/>
</dbReference>
<dbReference type="GeneID" id="71982288"/>
<dbReference type="AlphaFoldDB" id="A0A9Q8LA72"/>
<dbReference type="InterPro" id="IPR037238">
    <property type="entry name" value="YbiA-like_sf"/>
</dbReference>
<organism evidence="2 3">
    <name type="scientific">Passalora fulva</name>
    <name type="common">Tomato leaf mold</name>
    <name type="synonym">Cladosporium fulvum</name>
    <dbReference type="NCBI Taxonomy" id="5499"/>
    <lineage>
        <taxon>Eukaryota</taxon>
        <taxon>Fungi</taxon>
        <taxon>Dikarya</taxon>
        <taxon>Ascomycota</taxon>
        <taxon>Pezizomycotina</taxon>
        <taxon>Dothideomycetes</taxon>
        <taxon>Dothideomycetidae</taxon>
        <taxon>Mycosphaerellales</taxon>
        <taxon>Mycosphaerellaceae</taxon>
        <taxon>Fulvia</taxon>
    </lineage>
</organism>
<evidence type="ECO:0000313" key="3">
    <source>
        <dbReference type="Proteomes" id="UP000756132"/>
    </source>
</evidence>
<accession>A0A9Q8LA72</accession>
<dbReference type="EMBL" id="CP090164">
    <property type="protein sequence ID" value="UJO13539.1"/>
    <property type="molecule type" value="Genomic_DNA"/>
</dbReference>
<gene>
    <name evidence="2" type="ORF">CLAFUR5_02410</name>
</gene>
<dbReference type="OrthoDB" id="206452at2759"/>
<evidence type="ECO:0000259" key="1">
    <source>
        <dbReference type="Pfam" id="PF08719"/>
    </source>
</evidence>
<feature type="domain" description="NADAR" evidence="1">
    <location>
        <begin position="1"/>
        <end position="132"/>
    </location>
</feature>
<protein>
    <submittedName>
        <fullName evidence="2">N-glycosidase</fullName>
    </submittedName>
</protein>
<dbReference type="InterPro" id="IPR012816">
    <property type="entry name" value="NADAR"/>
</dbReference>
<dbReference type="RefSeq" id="XP_047757905.1">
    <property type="nucleotide sequence ID" value="XM_047901558.1"/>
</dbReference>
<dbReference type="Proteomes" id="UP000756132">
    <property type="component" value="Chromosome 2"/>
</dbReference>
<sequence>MMHQKALLFNDTATAAEIMRTTSPRKQKALGREVEGFDERVWVDTCSGVVERGNYLKFMQGTNASGMRMGDLGEVEGLKEQLLSTGERELVEASPFDRVWGIGFKAREAMGHPRARWGMNLLGKALMAVRARVAAETADTEGTGAV</sequence>
<reference evidence="2" key="2">
    <citation type="journal article" date="2022" name="Microb. Genom.">
        <title>A chromosome-scale genome assembly of the tomato pathogen Cladosporium fulvum reveals a compartmentalized genome architecture and the presence of a dispensable chromosome.</title>
        <authorList>
            <person name="Zaccaron A.Z."/>
            <person name="Chen L.H."/>
            <person name="Samaras A."/>
            <person name="Stergiopoulos I."/>
        </authorList>
    </citation>
    <scope>NUCLEOTIDE SEQUENCE</scope>
    <source>
        <strain evidence="2">Race5_Kim</strain>
    </source>
</reference>
<dbReference type="CDD" id="cd15457">
    <property type="entry name" value="NADAR"/>
    <property type="match status" value="1"/>
</dbReference>
<evidence type="ECO:0000313" key="2">
    <source>
        <dbReference type="EMBL" id="UJO13539.1"/>
    </source>
</evidence>
<keyword evidence="3" id="KW-1185">Reference proteome</keyword>
<dbReference type="NCBIfam" id="TIGR02464">
    <property type="entry name" value="ribofla_fusion"/>
    <property type="match status" value="1"/>
</dbReference>
<proteinExistence type="predicted"/>